<dbReference type="Proteomes" id="UP000030645">
    <property type="component" value="Unassembled WGS sequence"/>
</dbReference>
<evidence type="ECO:0000313" key="1">
    <source>
        <dbReference type="EMBL" id="EXB76259.1"/>
    </source>
</evidence>
<sequence>MFGSGVIAVETLPNHRVEPRATGDGHPSRLALPIENRQTLGTKTPKKTSTFQGSHVSPYIVLLIRPCLRGRYTSREEEKGGDTVAFKAYAELERRPNKVCESKDFKMTWTLNDDLNEIR</sequence>
<dbReference type="EMBL" id="KE344715">
    <property type="protein sequence ID" value="EXB76259.1"/>
    <property type="molecule type" value="Genomic_DNA"/>
</dbReference>
<keyword evidence="2" id="KW-1185">Reference proteome</keyword>
<reference evidence="2" key="1">
    <citation type="submission" date="2013-01" db="EMBL/GenBank/DDBJ databases">
        <title>Draft Genome Sequence of a Mulberry Tree, Morus notabilis C.K. Schneid.</title>
        <authorList>
            <person name="He N."/>
            <person name="Zhao S."/>
        </authorList>
    </citation>
    <scope>NUCLEOTIDE SEQUENCE</scope>
</reference>
<protein>
    <submittedName>
        <fullName evidence="1">Uncharacterized protein</fullName>
    </submittedName>
</protein>
<organism evidence="1 2">
    <name type="scientific">Morus notabilis</name>
    <dbReference type="NCBI Taxonomy" id="981085"/>
    <lineage>
        <taxon>Eukaryota</taxon>
        <taxon>Viridiplantae</taxon>
        <taxon>Streptophyta</taxon>
        <taxon>Embryophyta</taxon>
        <taxon>Tracheophyta</taxon>
        <taxon>Spermatophyta</taxon>
        <taxon>Magnoliopsida</taxon>
        <taxon>eudicotyledons</taxon>
        <taxon>Gunneridae</taxon>
        <taxon>Pentapetalae</taxon>
        <taxon>rosids</taxon>
        <taxon>fabids</taxon>
        <taxon>Rosales</taxon>
        <taxon>Moraceae</taxon>
        <taxon>Moreae</taxon>
        <taxon>Morus</taxon>
    </lineage>
</organism>
<evidence type="ECO:0000313" key="2">
    <source>
        <dbReference type="Proteomes" id="UP000030645"/>
    </source>
</evidence>
<name>W9RJC7_9ROSA</name>
<proteinExistence type="predicted"/>
<accession>W9RJC7</accession>
<gene>
    <name evidence="1" type="ORF">L484_025614</name>
</gene>
<dbReference type="AlphaFoldDB" id="W9RJC7"/>